<evidence type="ECO:0000313" key="2">
    <source>
        <dbReference type="Proteomes" id="UP000805193"/>
    </source>
</evidence>
<comment type="caution">
    <text evidence="1">The sequence shown here is derived from an EMBL/GenBank/DDBJ whole genome shotgun (WGS) entry which is preliminary data.</text>
</comment>
<dbReference type="Proteomes" id="UP000805193">
    <property type="component" value="Unassembled WGS sequence"/>
</dbReference>
<organism evidence="1 2">
    <name type="scientific">Ixodes persulcatus</name>
    <name type="common">Taiga tick</name>
    <dbReference type="NCBI Taxonomy" id="34615"/>
    <lineage>
        <taxon>Eukaryota</taxon>
        <taxon>Metazoa</taxon>
        <taxon>Ecdysozoa</taxon>
        <taxon>Arthropoda</taxon>
        <taxon>Chelicerata</taxon>
        <taxon>Arachnida</taxon>
        <taxon>Acari</taxon>
        <taxon>Parasitiformes</taxon>
        <taxon>Ixodida</taxon>
        <taxon>Ixodoidea</taxon>
        <taxon>Ixodidae</taxon>
        <taxon>Ixodinae</taxon>
        <taxon>Ixodes</taxon>
    </lineage>
</organism>
<sequence>KGCGYHLDLLVLSILIAICSVIGLPWFVAATVLAMTHVNSLRMESESSAPGEKPQFLGVRLACHEPPNSSLGRDSCLVLSFCRASTFLHHTVRVAQFSKNV</sequence>
<protein>
    <submittedName>
        <fullName evidence="1">Uncharacterized protein</fullName>
    </submittedName>
</protein>
<accession>A0AC60NVV9</accession>
<gene>
    <name evidence="1" type="ORF">HPB47_011665</name>
</gene>
<feature type="non-terminal residue" evidence="1">
    <location>
        <position position="1"/>
    </location>
</feature>
<proteinExistence type="predicted"/>
<keyword evidence="2" id="KW-1185">Reference proteome</keyword>
<reference evidence="1 2" key="1">
    <citation type="journal article" date="2020" name="Cell">
        <title>Large-Scale Comparative Analyses of Tick Genomes Elucidate Their Genetic Diversity and Vector Capacities.</title>
        <authorList>
            <consortium name="Tick Genome and Microbiome Consortium (TIGMIC)"/>
            <person name="Jia N."/>
            <person name="Wang J."/>
            <person name="Shi W."/>
            <person name="Du L."/>
            <person name="Sun Y."/>
            <person name="Zhan W."/>
            <person name="Jiang J.F."/>
            <person name="Wang Q."/>
            <person name="Zhang B."/>
            <person name="Ji P."/>
            <person name="Bell-Sakyi L."/>
            <person name="Cui X.M."/>
            <person name="Yuan T.T."/>
            <person name="Jiang B.G."/>
            <person name="Yang W.F."/>
            <person name="Lam T.T."/>
            <person name="Chang Q.C."/>
            <person name="Ding S.J."/>
            <person name="Wang X.J."/>
            <person name="Zhu J.G."/>
            <person name="Ruan X.D."/>
            <person name="Zhao L."/>
            <person name="Wei J.T."/>
            <person name="Ye R.Z."/>
            <person name="Que T.C."/>
            <person name="Du C.H."/>
            <person name="Zhou Y.H."/>
            <person name="Cheng J.X."/>
            <person name="Dai P.F."/>
            <person name="Guo W.B."/>
            <person name="Han X.H."/>
            <person name="Huang E.J."/>
            <person name="Li L.F."/>
            <person name="Wei W."/>
            <person name="Gao Y.C."/>
            <person name="Liu J.Z."/>
            <person name="Shao H.Z."/>
            <person name="Wang X."/>
            <person name="Wang C.C."/>
            <person name="Yang T.C."/>
            <person name="Huo Q.B."/>
            <person name="Li W."/>
            <person name="Chen H.Y."/>
            <person name="Chen S.E."/>
            <person name="Zhou L.G."/>
            <person name="Ni X.B."/>
            <person name="Tian J.H."/>
            <person name="Sheng Y."/>
            <person name="Liu T."/>
            <person name="Pan Y.S."/>
            <person name="Xia L.Y."/>
            <person name="Li J."/>
            <person name="Zhao F."/>
            <person name="Cao W.C."/>
        </authorList>
    </citation>
    <scope>NUCLEOTIDE SEQUENCE [LARGE SCALE GENOMIC DNA]</scope>
    <source>
        <strain evidence="1">Iper-2018</strain>
    </source>
</reference>
<dbReference type="EMBL" id="JABSTQ010011452">
    <property type="protein sequence ID" value="KAG0411200.1"/>
    <property type="molecule type" value="Genomic_DNA"/>
</dbReference>
<evidence type="ECO:0000313" key="1">
    <source>
        <dbReference type="EMBL" id="KAG0411200.1"/>
    </source>
</evidence>
<name>A0AC60NVV9_IXOPE</name>